<dbReference type="InterPro" id="IPR005135">
    <property type="entry name" value="Endo/exonuclease/phosphatase"/>
</dbReference>
<dbReference type="GO" id="GO:0003697">
    <property type="term" value="F:single-stranded DNA binding"/>
    <property type="evidence" value="ECO:0007669"/>
    <property type="project" value="TreeGrafter"/>
</dbReference>
<dbReference type="EnsemblPlants" id="LPERR10G06530.1">
    <property type="protein sequence ID" value="LPERR10G06530.1"/>
    <property type="gene ID" value="LPERR10G06530"/>
</dbReference>
<dbReference type="Gramene" id="LPERR10G06530.1">
    <property type="protein sequence ID" value="LPERR10G06530.1"/>
    <property type="gene ID" value="LPERR10G06530"/>
</dbReference>
<dbReference type="Gene3D" id="3.60.10.10">
    <property type="entry name" value="Endonuclease/exonuclease/phosphatase"/>
    <property type="match status" value="1"/>
</dbReference>
<reference evidence="3" key="3">
    <citation type="submission" date="2015-04" db="UniProtKB">
        <authorList>
            <consortium name="EnsemblPlants"/>
        </authorList>
    </citation>
    <scope>IDENTIFICATION</scope>
</reference>
<dbReference type="HOGENOM" id="CLU_050478_0_0_1"/>
<keyword evidence="4" id="KW-1185">Reference proteome</keyword>
<dbReference type="GO" id="GO:0070260">
    <property type="term" value="F:5'-tyrosyl-DNA phosphodiesterase activity"/>
    <property type="evidence" value="ECO:0007669"/>
    <property type="project" value="TreeGrafter"/>
</dbReference>
<dbReference type="PANTHER" id="PTHR15822">
    <property type="entry name" value="TRAF AND TNF RECEPTOR-ASSOCIATED PROTEIN"/>
    <property type="match status" value="1"/>
</dbReference>
<evidence type="ECO:0000256" key="1">
    <source>
        <dbReference type="ARBA" id="ARBA00022801"/>
    </source>
</evidence>
<keyword evidence="1" id="KW-0378">Hydrolase</keyword>
<reference evidence="3 4" key="1">
    <citation type="submission" date="2012-08" db="EMBL/GenBank/DDBJ databases">
        <title>Oryza genome evolution.</title>
        <authorList>
            <person name="Wing R.A."/>
        </authorList>
    </citation>
    <scope>NUCLEOTIDE SEQUENCE</scope>
</reference>
<dbReference type="FunFam" id="3.60.10.10:FF:000058">
    <property type="entry name" value="Tyrosyl-DNA phosphodiesterase 2"/>
    <property type="match status" value="1"/>
</dbReference>
<name>A0A0D9XJG1_9ORYZ</name>
<dbReference type="STRING" id="77586.A0A0D9XJG1"/>
<dbReference type="CDD" id="cd09080">
    <property type="entry name" value="TDP2"/>
    <property type="match status" value="1"/>
</dbReference>
<accession>A0A0D9XJG1</accession>
<feature type="domain" description="Endonuclease/exonuclease/phosphatase" evidence="2">
    <location>
        <begin position="49"/>
        <end position="262"/>
    </location>
</feature>
<dbReference type="Pfam" id="PF03372">
    <property type="entry name" value="Exo_endo_phos"/>
    <property type="match status" value="1"/>
</dbReference>
<proteinExistence type="predicted"/>
<evidence type="ECO:0000313" key="3">
    <source>
        <dbReference type="EnsemblPlants" id="LPERR10G06530.1"/>
    </source>
</evidence>
<dbReference type="GO" id="GO:0005737">
    <property type="term" value="C:cytoplasm"/>
    <property type="evidence" value="ECO:0007669"/>
    <property type="project" value="TreeGrafter"/>
</dbReference>
<dbReference type="AlphaFoldDB" id="A0A0D9XJG1"/>
<evidence type="ECO:0000259" key="2">
    <source>
        <dbReference type="Pfam" id="PF03372"/>
    </source>
</evidence>
<evidence type="ECO:0000313" key="4">
    <source>
        <dbReference type="Proteomes" id="UP000032180"/>
    </source>
</evidence>
<dbReference type="InterPro" id="IPR036691">
    <property type="entry name" value="Endo/exonu/phosph_ase_sf"/>
</dbReference>
<dbReference type="eggNOG" id="KOG2756">
    <property type="taxonomic scope" value="Eukaryota"/>
</dbReference>
<protein>
    <recommendedName>
        <fullName evidence="2">Endonuclease/exonuclease/phosphatase domain-containing protein</fullName>
    </recommendedName>
</protein>
<dbReference type="GO" id="GO:0006302">
    <property type="term" value="P:double-strand break repair"/>
    <property type="evidence" value="ECO:0007669"/>
    <property type="project" value="TreeGrafter"/>
</dbReference>
<reference evidence="4" key="2">
    <citation type="submission" date="2013-12" db="EMBL/GenBank/DDBJ databases">
        <authorList>
            <person name="Yu Y."/>
            <person name="Lee S."/>
            <person name="de Baynast K."/>
            <person name="Wissotski M."/>
            <person name="Liu L."/>
            <person name="Talag J."/>
            <person name="Goicoechea J."/>
            <person name="Angelova A."/>
            <person name="Jetty R."/>
            <person name="Kudrna D."/>
            <person name="Golser W."/>
            <person name="Rivera L."/>
            <person name="Zhang J."/>
            <person name="Wing R."/>
        </authorList>
    </citation>
    <scope>NUCLEOTIDE SEQUENCE</scope>
</reference>
<organism evidence="3 4">
    <name type="scientific">Leersia perrieri</name>
    <dbReference type="NCBI Taxonomy" id="77586"/>
    <lineage>
        <taxon>Eukaryota</taxon>
        <taxon>Viridiplantae</taxon>
        <taxon>Streptophyta</taxon>
        <taxon>Embryophyta</taxon>
        <taxon>Tracheophyta</taxon>
        <taxon>Spermatophyta</taxon>
        <taxon>Magnoliopsida</taxon>
        <taxon>Liliopsida</taxon>
        <taxon>Poales</taxon>
        <taxon>Poaceae</taxon>
        <taxon>BOP clade</taxon>
        <taxon>Oryzoideae</taxon>
        <taxon>Oryzeae</taxon>
        <taxon>Oryzinae</taxon>
        <taxon>Leersia</taxon>
    </lineage>
</organism>
<sequence length="318" mass="37638">MTRAMGRRRWDRRDPLPRKCDYKSMRIVVESSGRGNFDNNLDKKTFKFMTYNVWIREDIELRKRLDALGDLIKFHNPDFICFQEVTPYIYELLEKSDWWQEYECPLSHQMAMRKSHFCMQMSKFPMRSSDRLPFSSSVMRRELCIASIKTGEINLHLGTSQLESPCPLPPRWDLKYGEKRVTQAKESLRILGKFRNAIFCGDMNWDDKEDGPFPLQDDWIDAWVKLKPGDNGWTYDTKANAMLSANFQQQKRVDRFMCRLSDFNIDDIEMIGKEPIPGVTYYKEKIVQKELHKLQLPVLPSKHFGLVLTITRHDNIFS</sequence>
<dbReference type="SUPFAM" id="SSF56219">
    <property type="entry name" value="DNase I-like"/>
    <property type="match status" value="1"/>
</dbReference>
<dbReference type="InterPro" id="IPR051547">
    <property type="entry name" value="TDP2-like"/>
</dbReference>
<dbReference type="Proteomes" id="UP000032180">
    <property type="component" value="Chromosome 10"/>
</dbReference>
<dbReference type="PANTHER" id="PTHR15822:SF18">
    <property type="entry name" value="ENDONUCLEASE_EXONUCLEASE_PHOSPHATASE FAMILY PROTEIN"/>
    <property type="match status" value="1"/>
</dbReference>